<dbReference type="GO" id="GO:0005524">
    <property type="term" value="F:ATP binding"/>
    <property type="evidence" value="ECO:0007669"/>
    <property type="project" value="UniProtKB-UniRule"/>
</dbReference>
<dbReference type="GO" id="GO:0006260">
    <property type="term" value="P:DNA replication"/>
    <property type="evidence" value="ECO:0007669"/>
    <property type="project" value="UniProtKB-UniRule"/>
</dbReference>
<dbReference type="PANTHER" id="PTHR10763">
    <property type="entry name" value="CELL DIVISION CONTROL PROTEIN 6-RELATED"/>
    <property type="match status" value="1"/>
</dbReference>
<dbReference type="NCBIfam" id="TIGR02928">
    <property type="entry name" value="orc1/cdc6 family replication initiation protein"/>
    <property type="match status" value="1"/>
</dbReference>
<feature type="binding site" evidence="5">
    <location>
        <begin position="62"/>
        <end position="66"/>
    </location>
    <ligand>
        <name>ATP</name>
        <dbReference type="ChEBI" id="CHEBI:30616"/>
    </ligand>
</feature>
<dbReference type="InterPro" id="IPR027417">
    <property type="entry name" value="P-loop_NTPase"/>
</dbReference>
<dbReference type="NCBIfam" id="NF001626">
    <property type="entry name" value="PRK00411.1-5"/>
    <property type="match status" value="1"/>
</dbReference>
<dbReference type="Gene3D" id="3.40.50.300">
    <property type="entry name" value="P-loop containing nucleotide triphosphate hydrolases"/>
    <property type="match status" value="1"/>
</dbReference>
<dbReference type="SMART" id="SM01074">
    <property type="entry name" value="Cdc6_C"/>
    <property type="match status" value="1"/>
</dbReference>
<dbReference type="Pfam" id="PF13191">
    <property type="entry name" value="AAA_16"/>
    <property type="match status" value="1"/>
</dbReference>
<dbReference type="GeneID" id="10823149"/>
<feature type="binding site" evidence="5">
    <location>
        <position position="216"/>
    </location>
    <ligand>
        <name>ATP</name>
        <dbReference type="ChEBI" id="CHEBI:30616"/>
    </ligand>
</feature>
<dbReference type="InterPro" id="IPR055237">
    <property type="entry name" value="Cdc6_lid"/>
</dbReference>
<feature type="domain" description="Cdc6 C-terminal" evidence="7">
    <location>
        <begin position="283"/>
        <end position="369"/>
    </location>
</feature>
<dbReference type="HOGENOM" id="CLU_025112_3_0_2"/>
<gene>
    <name evidence="8" type="ordered locus">Mzhil_1511</name>
</gene>
<comment type="similarity">
    <text evidence="1 5">Belongs to the CDC6/cdc18 family.</text>
</comment>
<dbReference type="Gene3D" id="1.10.10.10">
    <property type="entry name" value="Winged helix-like DNA-binding domain superfamily/Winged helix DNA-binding domain"/>
    <property type="match status" value="1"/>
</dbReference>
<dbReference type="NCBIfam" id="NF001624">
    <property type="entry name" value="PRK00411.1-2"/>
    <property type="match status" value="1"/>
</dbReference>
<dbReference type="HAMAP" id="MF_01407">
    <property type="entry name" value="ORC1_type_DNA_replic_protein"/>
    <property type="match status" value="1"/>
</dbReference>
<feature type="domain" description="AAA+ ATPase" evidence="6">
    <location>
        <begin position="50"/>
        <end position="205"/>
    </location>
</feature>
<accession>F7XP58</accession>
<dbReference type="AlphaFoldDB" id="F7XP58"/>
<dbReference type="Pfam" id="PF22703">
    <property type="entry name" value="Cdc6_lid"/>
    <property type="match status" value="1"/>
</dbReference>
<dbReference type="InterPro" id="IPR036390">
    <property type="entry name" value="WH_DNA-bd_sf"/>
</dbReference>
<name>F7XP58_METZD</name>
<dbReference type="InterPro" id="IPR014277">
    <property type="entry name" value="Orc1/Cdc6_arc"/>
</dbReference>
<evidence type="ECO:0000313" key="8">
    <source>
        <dbReference type="EMBL" id="AEH61350.1"/>
    </source>
</evidence>
<dbReference type="CDD" id="cd18139">
    <property type="entry name" value="HLD_clamp_RarA"/>
    <property type="match status" value="1"/>
</dbReference>
<keyword evidence="4 5" id="KW-0067">ATP-binding</keyword>
<dbReference type="SMART" id="SM00382">
    <property type="entry name" value="AAA"/>
    <property type="match status" value="1"/>
</dbReference>
<evidence type="ECO:0000313" key="9">
    <source>
        <dbReference type="Proteomes" id="UP000006622"/>
    </source>
</evidence>
<dbReference type="CDD" id="cd00009">
    <property type="entry name" value="AAA"/>
    <property type="match status" value="1"/>
</dbReference>
<evidence type="ECO:0000256" key="2">
    <source>
        <dbReference type="ARBA" id="ARBA00022705"/>
    </source>
</evidence>
<dbReference type="SUPFAM" id="SSF46785">
    <property type="entry name" value="Winged helix' DNA-binding domain"/>
    <property type="match status" value="1"/>
</dbReference>
<keyword evidence="2 5" id="KW-0235">DNA replication</keyword>
<keyword evidence="3 5" id="KW-0547">Nucleotide-binding</keyword>
<dbReference type="EMBL" id="CP002101">
    <property type="protein sequence ID" value="AEH61350.1"/>
    <property type="molecule type" value="Genomic_DNA"/>
</dbReference>
<dbReference type="SUPFAM" id="SSF52540">
    <property type="entry name" value="P-loop containing nucleoside triphosphate hydrolases"/>
    <property type="match status" value="1"/>
</dbReference>
<dbReference type="Gene3D" id="1.10.8.60">
    <property type="match status" value="1"/>
</dbReference>
<dbReference type="STRING" id="679901.Mzhil_1511"/>
<dbReference type="KEGG" id="mzh:Mzhil_1511"/>
<dbReference type="RefSeq" id="WP_013898787.1">
    <property type="nucleotide sequence ID" value="NC_015676.1"/>
</dbReference>
<feature type="binding site" evidence="5">
    <location>
        <position position="204"/>
    </location>
    <ligand>
        <name>ATP</name>
        <dbReference type="ChEBI" id="CHEBI:30616"/>
    </ligand>
</feature>
<dbReference type="InterPro" id="IPR036388">
    <property type="entry name" value="WH-like_DNA-bd_sf"/>
</dbReference>
<protein>
    <recommendedName>
        <fullName evidence="5">ORC1-type DNA replication protein</fullName>
    </recommendedName>
</protein>
<evidence type="ECO:0000259" key="7">
    <source>
        <dbReference type="SMART" id="SM01074"/>
    </source>
</evidence>
<dbReference type="OrthoDB" id="53276at2157"/>
<proteinExistence type="inferred from homology"/>
<keyword evidence="9" id="KW-1185">Reference proteome</keyword>
<dbReference type="InterPro" id="IPR050311">
    <property type="entry name" value="ORC1/CDC6"/>
</dbReference>
<dbReference type="Proteomes" id="UP000006622">
    <property type="component" value="Chromosome"/>
</dbReference>
<comment type="function">
    <text evidence="5">Involved in regulation of DNA replication.</text>
</comment>
<evidence type="ECO:0000256" key="3">
    <source>
        <dbReference type="ARBA" id="ARBA00022741"/>
    </source>
</evidence>
<evidence type="ECO:0000256" key="1">
    <source>
        <dbReference type="ARBA" id="ARBA00006184"/>
    </source>
</evidence>
<evidence type="ECO:0000259" key="6">
    <source>
        <dbReference type="SMART" id="SM00382"/>
    </source>
</evidence>
<organism evidence="8 9">
    <name type="scientific">Methanosalsum zhilinae (strain DSM 4017 / NBRC 107636 / OCM 62 / WeN5)</name>
    <name type="common">Methanohalophilus zhilinae</name>
    <dbReference type="NCBI Taxonomy" id="679901"/>
    <lineage>
        <taxon>Archaea</taxon>
        <taxon>Methanobacteriati</taxon>
        <taxon>Methanobacteriota</taxon>
        <taxon>Stenosarchaea group</taxon>
        <taxon>Methanomicrobia</taxon>
        <taxon>Methanosarcinales</taxon>
        <taxon>Methanosarcinaceae</taxon>
        <taxon>Methanosalsum</taxon>
    </lineage>
</organism>
<dbReference type="InterPro" id="IPR003593">
    <property type="entry name" value="AAA+_ATPase"/>
</dbReference>
<dbReference type="PANTHER" id="PTHR10763:SF26">
    <property type="entry name" value="CELL DIVISION CONTROL PROTEIN 6 HOMOLOG"/>
    <property type="match status" value="1"/>
</dbReference>
<evidence type="ECO:0000256" key="5">
    <source>
        <dbReference type="HAMAP-Rule" id="MF_01407"/>
    </source>
</evidence>
<sequence>MGKDILLWDETIFRNPEILEIDHIPEKFAHRDTQLQSLGYSLMPAARNIRPVNCLLSGPPGTGKTTAALKIFNEMKEHTNNIFFVKVNCQIDSTRFAVASRIFKNVFQISPPASGVSFRKLFEKIMDKLVQDEKTLIVALDDINYLFYEGHADHLMYSLLRAHEQYPGARIGVVVIISETGKLYQFDQKVSSVFLPEEIYFPRYNFEELQDIISNRINYAFFENVVSDEVRDLIVQYVDDTGDLRIGIDLLKRAGLNAERRADRKIIIEDVKQAYEKSRLVHLCRNIRSLTSEEKLLLGMVSQKDQTPAGELYSLFHEKTGLGYTRFYEIINKLDSLQYVDTNFSGKGNRGRTRFIRSRYPSADVLKCIEK</sequence>
<reference evidence="8" key="1">
    <citation type="submission" date="2010-07" db="EMBL/GenBank/DDBJ databases">
        <title>The complete genome of Methanosalsum zhilinae DSM 4017.</title>
        <authorList>
            <consortium name="US DOE Joint Genome Institute (JGI-PGF)"/>
            <person name="Lucas S."/>
            <person name="Copeland A."/>
            <person name="Lapidus A."/>
            <person name="Glavina del Rio T."/>
            <person name="Dalin E."/>
            <person name="Tice H."/>
            <person name="Bruce D."/>
            <person name="Goodwin L."/>
            <person name="Pitluck S."/>
            <person name="Kyrpides N."/>
            <person name="Mavromatis K."/>
            <person name="Ovchinnikova G."/>
            <person name="Daligault H."/>
            <person name="Detter J.C."/>
            <person name="Han C."/>
            <person name="Tapia R."/>
            <person name="Larimer F."/>
            <person name="Land M."/>
            <person name="Hauser L."/>
            <person name="Markowitz V."/>
            <person name="Cheng J.-F."/>
            <person name="Hugenholtz P."/>
            <person name="Woyke T."/>
            <person name="Wu D."/>
            <person name="Spring S."/>
            <person name="Schueler E."/>
            <person name="Brambilla E."/>
            <person name="Klenk H.-P."/>
            <person name="Eisen J.A."/>
        </authorList>
    </citation>
    <scope>NUCLEOTIDE SEQUENCE</scope>
    <source>
        <strain evidence="8">DSM 4017</strain>
    </source>
</reference>
<evidence type="ECO:0000256" key="4">
    <source>
        <dbReference type="ARBA" id="ARBA00022840"/>
    </source>
</evidence>
<dbReference type="InterPro" id="IPR015163">
    <property type="entry name" value="Cdc6_C"/>
</dbReference>
<dbReference type="InterPro" id="IPR041664">
    <property type="entry name" value="AAA_16"/>
</dbReference>